<gene>
    <name evidence="4" type="ORF">G5B36_05820</name>
    <name evidence="3" type="ORF">L0N08_10765</name>
</gene>
<dbReference type="EMBL" id="JAKNGE010000011">
    <property type="protein sequence ID" value="MCG4745894.1"/>
    <property type="molecule type" value="Genomic_DNA"/>
</dbReference>
<dbReference type="InterPro" id="IPR006976">
    <property type="entry name" value="VanZ-like"/>
</dbReference>
<dbReference type="PANTHER" id="PTHR36834:SF1">
    <property type="entry name" value="INTEGRAL MEMBRANE PROTEIN"/>
    <property type="match status" value="1"/>
</dbReference>
<dbReference type="EMBL" id="JAAITT010000006">
    <property type="protein sequence ID" value="NSJ48215.1"/>
    <property type="molecule type" value="Genomic_DNA"/>
</dbReference>
<keyword evidence="1" id="KW-0472">Membrane</keyword>
<evidence type="ECO:0000256" key="1">
    <source>
        <dbReference type="SAM" id="Phobius"/>
    </source>
</evidence>
<evidence type="ECO:0000313" key="5">
    <source>
        <dbReference type="Proteomes" id="UP000669239"/>
    </source>
</evidence>
<dbReference type="Pfam" id="PF04892">
    <property type="entry name" value="VanZ"/>
    <property type="match status" value="1"/>
</dbReference>
<accession>A0AAW5BSV3</accession>
<keyword evidence="1" id="KW-1133">Transmembrane helix</keyword>
<organism evidence="3 6">
    <name type="scientific">Enterocloster aldenensis</name>
    <dbReference type="NCBI Taxonomy" id="358742"/>
    <lineage>
        <taxon>Bacteria</taxon>
        <taxon>Bacillati</taxon>
        <taxon>Bacillota</taxon>
        <taxon>Clostridia</taxon>
        <taxon>Lachnospirales</taxon>
        <taxon>Lachnospiraceae</taxon>
        <taxon>Enterocloster</taxon>
    </lineage>
</organism>
<comment type="caution">
    <text evidence="3">The sequence shown here is derived from an EMBL/GenBank/DDBJ whole genome shotgun (WGS) entry which is preliminary data.</text>
</comment>
<reference evidence="4 5" key="1">
    <citation type="journal article" date="2020" name="Cell Host Microbe">
        <title>Functional and Genomic Variation between Human-Derived Isolates of Lachnospiraceae Reveals Inter- and Intra-Species Diversity.</title>
        <authorList>
            <person name="Sorbara M.T."/>
            <person name="Littmann E.R."/>
            <person name="Fontana E."/>
            <person name="Moody T.U."/>
            <person name="Kohout C.E."/>
            <person name="Gjonbalaj M."/>
            <person name="Eaton V."/>
            <person name="Seok R."/>
            <person name="Leiner I.M."/>
            <person name="Pamer E.G."/>
        </authorList>
    </citation>
    <scope>NUCLEOTIDE SEQUENCE [LARGE SCALE GENOMIC DNA]</scope>
    <source>
        <strain evidence="4 5">MSK.1.17</strain>
    </source>
</reference>
<feature type="transmembrane region" description="Helical" evidence="1">
    <location>
        <begin position="119"/>
        <end position="140"/>
    </location>
</feature>
<reference evidence="3" key="3">
    <citation type="submission" date="2022-01" db="EMBL/GenBank/DDBJ databases">
        <title>Collection of gut derived symbiotic bacterial strains cultured from healthy donors.</title>
        <authorList>
            <person name="Lin H."/>
            <person name="Kohout C."/>
            <person name="Waligurski E."/>
            <person name="Pamer E.G."/>
        </authorList>
    </citation>
    <scope>NUCLEOTIDE SEQUENCE</scope>
    <source>
        <strain evidence="3">DFI.6.55</strain>
    </source>
</reference>
<reference evidence="4" key="2">
    <citation type="submission" date="2020-02" db="EMBL/GenBank/DDBJ databases">
        <authorList>
            <person name="Littmann E."/>
            <person name="Sorbara M."/>
        </authorList>
    </citation>
    <scope>NUCLEOTIDE SEQUENCE</scope>
    <source>
        <strain evidence="4">MSK.1.17</strain>
    </source>
</reference>
<dbReference type="Proteomes" id="UP000669239">
    <property type="component" value="Unassembled WGS sequence"/>
</dbReference>
<evidence type="ECO:0000259" key="2">
    <source>
        <dbReference type="Pfam" id="PF04892"/>
    </source>
</evidence>
<protein>
    <submittedName>
        <fullName evidence="3">VanZ family protein</fullName>
    </submittedName>
</protein>
<sequence length="176" mass="20758">MIWSDWNPFRNVSPRIMIMAFAVCLLIPNIMYHKKLILKKYERWWLSGTLFWIFIILSATLIGRQVQAEPRKNLEFFWCLRLALQTGKFRYWGDIIGNILLFVPLGLLIPLAFPQLSKLYIVFFCGMILSVSIELIQYFARLGILELDDIFHNTCGTVSGYLMYRGIWLIRNNLEN</sequence>
<keyword evidence="5" id="KW-1185">Reference proteome</keyword>
<keyword evidence="1" id="KW-0812">Transmembrane</keyword>
<dbReference type="Proteomes" id="UP001299608">
    <property type="component" value="Unassembled WGS sequence"/>
</dbReference>
<name>A0AAW5BSV3_9FIRM</name>
<dbReference type="PANTHER" id="PTHR36834">
    <property type="entry name" value="MEMBRANE PROTEIN-RELATED"/>
    <property type="match status" value="1"/>
</dbReference>
<dbReference type="InterPro" id="IPR053150">
    <property type="entry name" value="Teicoplanin_resist-assoc"/>
</dbReference>
<evidence type="ECO:0000313" key="3">
    <source>
        <dbReference type="EMBL" id="MCG4745894.1"/>
    </source>
</evidence>
<proteinExistence type="predicted"/>
<dbReference type="AlphaFoldDB" id="A0AAW5BSV3"/>
<evidence type="ECO:0000313" key="4">
    <source>
        <dbReference type="EMBL" id="NSJ48215.1"/>
    </source>
</evidence>
<feature type="domain" description="VanZ-like" evidence="2">
    <location>
        <begin position="50"/>
        <end position="165"/>
    </location>
</feature>
<feature type="transmembrane region" description="Helical" evidence="1">
    <location>
        <begin position="12"/>
        <end position="32"/>
    </location>
</feature>
<dbReference type="RefSeq" id="WP_173905985.1">
    <property type="nucleotide sequence ID" value="NZ_CAXTHN010000132.1"/>
</dbReference>
<feature type="transmembrane region" description="Helical" evidence="1">
    <location>
        <begin position="91"/>
        <end position="113"/>
    </location>
</feature>
<feature type="transmembrane region" description="Helical" evidence="1">
    <location>
        <begin position="44"/>
        <end position="63"/>
    </location>
</feature>
<evidence type="ECO:0000313" key="6">
    <source>
        <dbReference type="Proteomes" id="UP001299608"/>
    </source>
</evidence>